<evidence type="ECO:0000313" key="2">
    <source>
        <dbReference type="Proteomes" id="UP001152795"/>
    </source>
</evidence>
<comment type="caution">
    <text evidence="1">The sequence shown here is derived from an EMBL/GenBank/DDBJ whole genome shotgun (WGS) entry which is preliminary data.</text>
</comment>
<dbReference type="OrthoDB" id="5983950at2759"/>
<reference evidence="1" key="1">
    <citation type="submission" date="2020-04" db="EMBL/GenBank/DDBJ databases">
        <authorList>
            <person name="Alioto T."/>
            <person name="Alioto T."/>
            <person name="Gomez Garrido J."/>
        </authorList>
    </citation>
    <scope>NUCLEOTIDE SEQUENCE</scope>
    <source>
        <strain evidence="1">A484AB</strain>
    </source>
</reference>
<sequence length="169" mass="19942">MIESEIVAPRSVKGVLSGKHYNRSVRVHKLIYEAMQRMRFEAFEKSLASSASNQFDWVGISVLEDSERESFTEICTSKQVNDAKRTYDTFVEKRSEENPTFALWSKYIDMVQLLLLYIRATRTSNWELHLSSLRSMIPWFFATDRVNYSRYAPCYWLEMLCLEKTHPCK</sequence>
<dbReference type="AlphaFoldDB" id="A0A6S7FNH0"/>
<dbReference type="PANTHER" id="PTHR47018">
    <property type="entry name" value="CXC DOMAIN-CONTAINING PROTEIN-RELATED"/>
    <property type="match status" value="1"/>
</dbReference>
<protein>
    <submittedName>
        <fullName evidence="1">Uncharacterized protein</fullName>
    </submittedName>
</protein>
<accession>A0A6S7FNH0</accession>
<proteinExistence type="predicted"/>
<gene>
    <name evidence="1" type="ORF">PACLA_8A034548</name>
</gene>
<dbReference type="EMBL" id="CACRXK020000355">
    <property type="protein sequence ID" value="CAB3981118.1"/>
    <property type="molecule type" value="Genomic_DNA"/>
</dbReference>
<organism evidence="1 2">
    <name type="scientific">Paramuricea clavata</name>
    <name type="common">Red gorgonian</name>
    <name type="synonym">Violescent sea-whip</name>
    <dbReference type="NCBI Taxonomy" id="317549"/>
    <lineage>
        <taxon>Eukaryota</taxon>
        <taxon>Metazoa</taxon>
        <taxon>Cnidaria</taxon>
        <taxon>Anthozoa</taxon>
        <taxon>Octocorallia</taxon>
        <taxon>Malacalcyonacea</taxon>
        <taxon>Plexauridae</taxon>
        <taxon>Paramuricea</taxon>
    </lineage>
</organism>
<dbReference type="Proteomes" id="UP001152795">
    <property type="component" value="Unassembled WGS sequence"/>
</dbReference>
<evidence type="ECO:0000313" key="1">
    <source>
        <dbReference type="EMBL" id="CAB3981118.1"/>
    </source>
</evidence>
<name>A0A6S7FNH0_PARCT</name>
<keyword evidence="2" id="KW-1185">Reference proteome</keyword>
<dbReference type="PANTHER" id="PTHR47018:SF3">
    <property type="entry name" value="MYCBP-ASSOCIATED PROTEIN"/>
    <property type="match status" value="1"/>
</dbReference>